<evidence type="ECO:0000256" key="1">
    <source>
        <dbReference type="PROSITE-ProRule" id="PRU00235"/>
    </source>
</evidence>
<dbReference type="InterPro" id="IPR009091">
    <property type="entry name" value="RCC1/BLIP-II"/>
</dbReference>
<dbReference type="PANTHER" id="PTHR45982">
    <property type="entry name" value="REGULATOR OF CHROMOSOME CONDENSATION"/>
    <property type="match status" value="1"/>
</dbReference>
<feature type="repeat" description="RCC1" evidence="1">
    <location>
        <begin position="21"/>
        <end position="77"/>
    </location>
</feature>
<evidence type="ECO:0000313" key="2">
    <source>
        <dbReference type="EMBL" id="KAJ7326142.1"/>
    </source>
</evidence>
<comment type="caution">
    <text evidence="2">The sequence shown here is derived from an EMBL/GenBank/DDBJ whole genome shotgun (WGS) entry which is preliminary data.</text>
</comment>
<dbReference type="PROSITE" id="PS50012">
    <property type="entry name" value="RCC1_3"/>
    <property type="match status" value="2"/>
</dbReference>
<keyword evidence="3" id="KW-1185">Reference proteome</keyword>
<dbReference type="PROSITE" id="PS00626">
    <property type="entry name" value="RCC1_2"/>
    <property type="match status" value="1"/>
</dbReference>
<dbReference type="PANTHER" id="PTHR45982:SF1">
    <property type="entry name" value="REGULATOR OF CHROMOSOME CONDENSATION"/>
    <property type="match status" value="1"/>
</dbReference>
<feature type="repeat" description="RCC1" evidence="1">
    <location>
        <begin position="78"/>
        <end position="113"/>
    </location>
</feature>
<dbReference type="InterPro" id="IPR000408">
    <property type="entry name" value="Reg_chr_condens"/>
</dbReference>
<organism evidence="2 3">
    <name type="scientific">Desmophyllum pertusum</name>
    <dbReference type="NCBI Taxonomy" id="174260"/>
    <lineage>
        <taxon>Eukaryota</taxon>
        <taxon>Metazoa</taxon>
        <taxon>Cnidaria</taxon>
        <taxon>Anthozoa</taxon>
        <taxon>Hexacorallia</taxon>
        <taxon>Scleractinia</taxon>
        <taxon>Caryophylliina</taxon>
        <taxon>Caryophylliidae</taxon>
        <taxon>Desmophyllum</taxon>
    </lineage>
</organism>
<dbReference type="Pfam" id="PF13540">
    <property type="entry name" value="RCC1_2"/>
    <property type="match status" value="1"/>
</dbReference>
<name>A0A9W9YCM4_9CNID</name>
<dbReference type="PRINTS" id="PR00633">
    <property type="entry name" value="RCCNDNSATION"/>
</dbReference>
<gene>
    <name evidence="2" type="ORF">OS493_027993</name>
</gene>
<reference evidence="2" key="1">
    <citation type="submission" date="2023-01" db="EMBL/GenBank/DDBJ databases">
        <title>Genome assembly of the deep-sea coral Lophelia pertusa.</title>
        <authorList>
            <person name="Herrera S."/>
            <person name="Cordes E."/>
        </authorList>
    </citation>
    <scope>NUCLEOTIDE SEQUENCE</scope>
    <source>
        <strain evidence="2">USNM1676648</strain>
        <tissue evidence="2">Polyp</tissue>
    </source>
</reference>
<proteinExistence type="predicted"/>
<dbReference type="Proteomes" id="UP001163046">
    <property type="component" value="Unassembled WGS sequence"/>
</dbReference>
<dbReference type="OrthoDB" id="5981550at2759"/>
<dbReference type="GO" id="GO:0005737">
    <property type="term" value="C:cytoplasm"/>
    <property type="evidence" value="ECO:0007669"/>
    <property type="project" value="TreeGrafter"/>
</dbReference>
<dbReference type="GO" id="GO:0005085">
    <property type="term" value="F:guanyl-nucleotide exchange factor activity"/>
    <property type="evidence" value="ECO:0007669"/>
    <property type="project" value="TreeGrafter"/>
</dbReference>
<dbReference type="SUPFAM" id="SSF50985">
    <property type="entry name" value="RCC1/BLIP-II"/>
    <property type="match status" value="1"/>
</dbReference>
<dbReference type="InterPro" id="IPR051553">
    <property type="entry name" value="Ran_GTPase-activating"/>
</dbReference>
<sequence>MKKNFQLLLSSHCPKGTFNGGLLIVWGCGEFGQHGHGHSEDVPIGDALGCPLWLGEVDRMVVEVACGSSHTMVLTDDNKIYSWGNSNSGQLGVGTTETSPHPRPLHLGSVVRY</sequence>
<dbReference type="AlphaFoldDB" id="A0A9W9YCM4"/>
<dbReference type="Gene3D" id="2.130.10.30">
    <property type="entry name" value="Regulator of chromosome condensation 1/beta-lactamase-inhibitor protein II"/>
    <property type="match status" value="1"/>
</dbReference>
<evidence type="ECO:0000313" key="3">
    <source>
        <dbReference type="Proteomes" id="UP001163046"/>
    </source>
</evidence>
<protein>
    <submittedName>
        <fullName evidence="2">Uncharacterized protein</fullName>
    </submittedName>
</protein>
<dbReference type="EMBL" id="MU827803">
    <property type="protein sequence ID" value="KAJ7326142.1"/>
    <property type="molecule type" value="Genomic_DNA"/>
</dbReference>
<accession>A0A9W9YCM4</accession>